<dbReference type="Proteomes" id="UP000070252">
    <property type="component" value="Unassembled WGS sequence"/>
</dbReference>
<organism evidence="2 4">
    <name type="scientific">Paenibacillus jilunlii</name>
    <dbReference type="NCBI Taxonomy" id="682956"/>
    <lineage>
        <taxon>Bacteria</taxon>
        <taxon>Bacillati</taxon>
        <taxon>Bacillota</taxon>
        <taxon>Bacilli</taxon>
        <taxon>Bacillales</taxon>
        <taxon>Paenibacillaceae</taxon>
        <taxon>Paenibacillus</taxon>
    </lineage>
</organism>
<gene>
    <name evidence="1" type="ORF">AML91_19585</name>
    <name evidence="2" type="ORF">SAMN05216191_102241</name>
</gene>
<sequence length="71" mass="7522">MGPDETAGLAEDISAVDQGTITGDRCGDFLIKSVPMAQPEQYVRPRASVRRSPGTGLPVVLRLPPLPAFMA</sequence>
<dbReference type="AlphaFoldDB" id="A0A1G9IXQ7"/>
<evidence type="ECO:0000313" key="2">
    <source>
        <dbReference type="EMBL" id="SDL29871.1"/>
    </source>
</evidence>
<reference evidence="1 3" key="1">
    <citation type="submission" date="2015-08" db="EMBL/GenBank/DDBJ databases">
        <title>Genome of Paenibacillus jilunlii.</title>
        <authorList>
            <person name="Sant'Anna F.H."/>
            <person name="Ambrosini A."/>
            <person name="Souza R."/>
            <person name="Bach E."/>
            <person name="Fernandes G."/>
            <person name="Balsanelli E."/>
            <person name="Baura V.A."/>
            <person name="Pedrosa F.O."/>
            <person name="Souza E.M."/>
            <person name="Passaglia L."/>
        </authorList>
    </citation>
    <scope>NUCLEOTIDE SEQUENCE [LARGE SCALE GENOMIC DNA]</scope>
    <source>
        <strain evidence="1 3">DSM 23019</strain>
    </source>
</reference>
<dbReference type="Proteomes" id="UP000182783">
    <property type="component" value="Unassembled WGS sequence"/>
</dbReference>
<keyword evidence="3" id="KW-1185">Reference proteome</keyword>
<evidence type="ECO:0000313" key="3">
    <source>
        <dbReference type="Proteomes" id="UP000070252"/>
    </source>
</evidence>
<evidence type="ECO:0000313" key="1">
    <source>
        <dbReference type="EMBL" id="KWX72674.1"/>
    </source>
</evidence>
<name>A0A1G9IXQ7_9BACL</name>
<protein>
    <submittedName>
        <fullName evidence="2">Uncharacterized protein</fullName>
    </submittedName>
</protein>
<reference evidence="2 4" key="2">
    <citation type="submission" date="2016-10" db="EMBL/GenBank/DDBJ databases">
        <authorList>
            <person name="de Groot N.N."/>
        </authorList>
    </citation>
    <scope>NUCLEOTIDE SEQUENCE [LARGE SCALE GENOMIC DNA]</scope>
    <source>
        <strain evidence="2 4">CGMCC 1.10239</strain>
    </source>
</reference>
<evidence type="ECO:0000313" key="4">
    <source>
        <dbReference type="Proteomes" id="UP000182783"/>
    </source>
</evidence>
<dbReference type="EMBL" id="LIPY01000119">
    <property type="protein sequence ID" value="KWX72674.1"/>
    <property type="molecule type" value="Genomic_DNA"/>
</dbReference>
<accession>A0A1G9IXQ7</accession>
<dbReference type="EMBL" id="FNGM01000002">
    <property type="protein sequence ID" value="SDL29871.1"/>
    <property type="molecule type" value="Genomic_DNA"/>
</dbReference>
<proteinExistence type="predicted"/>